<dbReference type="EMBL" id="CAJNDS010002326">
    <property type="protein sequence ID" value="CAE7433570.1"/>
    <property type="molecule type" value="Genomic_DNA"/>
</dbReference>
<evidence type="ECO:0000259" key="4">
    <source>
        <dbReference type="PROSITE" id="PS50054"/>
    </source>
</evidence>
<evidence type="ECO:0000313" key="6">
    <source>
        <dbReference type="EMBL" id="CAE7433570.1"/>
    </source>
</evidence>
<dbReference type="InterPro" id="IPR020422">
    <property type="entry name" value="TYR_PHOSPHATASE_DUAL_dom"/>
</dbReference>
<dbReference type="AlphaFoldDB" id="A0A812RDA4"/>
<protein>
    <recommendedName>
        <fullName evidence="8">Protein-tyrosine-phosphatase</fullName>
    </recommendedName>
</protein>
<evidence type="ECO:0008006" key="8">
    <source>
        <dbReference type="Google" id="ProtNLM"/>
    </source>
</evidence>
<evidence type="ECO:0000313" key="7">
    <source>
        <dbReference type="Proteomes" id="UP000604046"/>
    </source>
</evidence>
<dbReference type="Pfam" id="PF00782">
    <property type="entry name" value="DSPc"/>
    <property type="match status" value="1"/>
</dbReference>
<dbReference type="GO" id="GO:0004721">
    <property type="term" value="F:phosphoprotein phosphatase activity"/>
    <property type="evidence" value="ECO:0007669"/>
    <property type="project" value="UniProtKB-KW"/>
</dbReference>
<evidence type="ECO:0000256" key="1">
    <source>
        <dbReference type="ARBA" id="ARBA00008601"/>
    </source>
</evidence>
<evidence type="ECO:0000256" key="2">
    <source>
        <dbReference type="ARBA" id="ARBA00022801"/>
    </source>
</evidence>
<dbReference type="SUPFAM" id="SSF52799">
    <property type="entry name" value="(Phosphotyrosine protein) phosphatases II"/>
    <property type="match status" value="1"/>
</dbReference>
<feature type="domain" description="Tyrosine-protein phosphatase" evidence="4">
    <location>
        <begin position="1"/>
        <end position="132"/>
    </location>
</feature>
<reference evidence="6" key="1">
    <citation type="submission" date="2021-02" db="EMBL/GenBank/DDBJ databases">
        <authorList>
            <person name="Dougan E. K."/>
            <person name="Rhodes N."/>
            <person name="Thang M."/>
            <person name="Chan C."/>
        </authorList>
    </citation>
    <scope>NUCLEOTIDE SEQUENCE</scope>
</reference>
<gene>
    <name evidence="6" type="ORF">SNAT2548_LOCUS23541</name>
</gene>
<name>A0A812RDA4_9DINO</name>
<sequence length="162" mass="18195">MAAATDVEGIQSQGLGAICCCCRTIEFPDSQFIPGVSYYRVDVEDMSREPLDYFLQEATEFIHSHIVREQPVLVHCRAGVSRSASVVLAYLVACQRMSLADAFVLLRSRRCIVTPNLGFFEQLSIWEKEVSDGVSSVDCNKYNMWFGTPESERTALPDMRPD</sequence>
<dbReference type="SMART" id="SM00195">
    <property type="entry name" value="DSPc"/>
    <property type="match status" value="1"/>
</dbReference>
<evidence type="ECO:0000259" key="5">
    <source>
        <dbReference type="PROSITE" id="PS50056"/>
    </source>
</evidence>
<dbReference type="PROSITE" id="PS00383">
    <property type="entry name" value="TYR_PHOSPHATASE_1"/>
    <property type="match status" value="1"/>
</dbReference>
<dbReference type="OrthoDB" id="10252009at2759"/>
<dbReference type="PROSITE" id="PS50054">
    <property type="entry name" value="TYR_PHOSPHATASE_DUAL"/>
    <property type="match status" value="1"/>
</dbReference>
<dbReference type="InterPro" id="IPR052103">
    <property type="entry name" value="Dual_spec_Phospatases"/>
</dbReference>
<dbReference type="CDD" id="cd14498">
    <property type="entry name" value="DSP"/>
    <property type="match status" value="1"/>
</dbReference>
<dbReference type="Proteomes" id="UP000604046">
    <property type="component" value="Unassembled WGS sequence"/>
</dbReference>
<dbReference type="PANTHER" id="PTHR45961:SF6">
    <property type="entry name" value="IP21249P"/>
    <property type="match status" value="1"/>
</dbReference>
<accession>A0A812RDA4</accession>
<proteinExistence type="inferred from homology"/>
<dbReference type="InterPro" id="IPR016130">
    <property type="entry name" value="Tyr_Pase_AS"/>
</dbReference>
<organism evidence="6 7">
    <name type="scientific">Symbiodinium natans</name>
    <dbReference type="NCBI Taxonomy" id="878477"/>
    <lineage>
        <taxon>Eukaryota</taxon>
        <taxon>Sar</taxon>
        <taxon>Alveolata</taxon>
        <taxon>Dinophyceae</taxon>
        <taxon>Suessiales</taxon>
        <taxon>Symbiodiniaceae</taxon>
        <taxon>Symbiodinium</taxon>
    </lineage>
</organism>
<keyword evidence="7" id="KW-1185">Reference proteome</keyword>
<keyword evidence="3" id="KW-0904">Protein phosphatase</keyword>
<dbReference type="InterPro" id="IPR000340">
    <property type="entry name" value="Dual-sp_phosphatase_cat-dom"/>
</dbReference>
<dbReference type="Gene3D" id="3.90.190.10">
    <property type="entry name" value="Protein tyrosine phosphatase superfamily"/>
    <property type="match status" value="1"/>
</dbReference>
<feature type="domain" description="Tyrosine specific protein phosphatases" evidence="5">
    <location>
        <begin position="52"/>
        <end position="110"/>
    </location>
</feature>
<evidence type="ECO:0000256" key="3">
    <source>
        <dbReference type="ARBA" id="ARBA00022912"/>
    </source>
</evidence>
<comment type="caution">
    <text evidence="6">The sequence shown here is derived from an EMBL/GenBank/DDBJ whole genome shotgun (WGS) entry which is preliminary data.</text>
</comment>
<comment type="similarity">
    <text evidence="1">Belongs to the protein-tyrosine phosphatase family. Non-receptor class dual specificity subfamily.</text>
</comment>
<dbReference type="PANTHER" id="PTHR45961">
    <property type="entry name" value="IP21249P"/>
    <property type="match status" value="1"/>
</dbReference>
<dbReference type="InterPro" id="IPR000387">
    <property type="entry name" value="Tyr_Pase_dom"/>
</dbReference>
<keyword evidence="2" id="KW-0378">Hydrolase</keyword>
<dbReference type="PROSITE" id="PS50056">
    <property type="entry name" value="TYR_PHOSPHATASE_2"/>
    <property type="match status" value="1"/>
</dbReference>
<dbReference type="InterPro" id="IPR029021">
    <property type="entry name" value="Prot-tyrosine_phosphatase-like"/>
</dbReference>